<name>A0A7E4V1J4_PANRE</name>
<dbReference type="WBParaSite" id="Pan_g15108.t1">
    <property type="protein sequence ID" value="Pan_g15108.t1"/>
    <property type="gene ID" value="Pan_g15108"/>
</dbReference>
<protein>
    <submittedName>
        <fullName evidence="2">MAGE domain-containing protein</fullName>
    </submittedName>
</protein>
<organism evidence="1 2">
    <name type="scientific">Panagrellus redivivus</name>
    <name type="common">Microworm</name>
    <dbReference type="NCBI Taxonomy" id="6233"/>
    <lineage>
        <taxon>Eukaryota</taxon>
        <taxon>Metazoa</taxon>
        <taxon>Ecdysozoa</taxon>
        <taxon>Nematoda</taxon>
        <taxon>Chromadorea</taxon>
        <taxon>Rhabditida</taxon>
        <taxon>Tylenchina</taxon>
        <taxon>Panagrolaimomorpha</taxon>
        <taxon>Panagrolaimoidea</taxon>
        <taxon>Panagrolaimidae</taxon>
        <taxon>Panagrellus</taxon>
    </lineage>
</organism>
<evidence type="ECO:0000313" key="2">
    <source>
        <dbReference type="WBParaSite" id="Pan_g15108.t1"/>
    </source>
</evidence>
<accession>A0A7E4V1J4</accession>
<reference evidence="1" key="1">
    <citation type="journal article" date="2013" name="Genetics">
        <title>The draft genome and transcriptome of Panagrellus redivivus are shaped by the harsh demands of a free-living lifestyle.</title>
        <authorList>
            <person name="Srinivasan J."/>
            <person name="Dillman A.R."/>
            <person name="Macchietto M.G."/>
            <person name="Heikkinen L."/>
            <person name="Lakso M."/>
            <person name="Fracchia K.M."/>
            <person name="Antoshechkin I."/>
            <person name="Mortazavi A."/>
            <person name="Wong G."/>
            <person name="Sternberg P.W."/>
        </authorList>
    </citation>
    <scope>NUCLEOTIDE SEQUENCE [LARGE SCALE GENOMIC DNA]</scope>
    <source>
        <strain evidence="1">MT8872</strain>
    </source>
</reference>
<dbReference type="AlphaFoldDB" id="A0A7E4V1J4"/>
<sequence>MMVPEGLVTFGFYFFRSSRIHFVPSDPTKCASWPSPGQRVEAPPAPRRPDKRLTWAADGSTSAMAYLWSQGLHTQSTKTKLQRLLKDIEGRIRNPYQRSRTLMISSSVKAVRLQRLDNYVAELNGQVLLVTKMYDPCVNKHTAASSILYVNKHMGQYGRGNHKDHRFIMLLAGLIGLQRVTETSSSVELDEALTEGYEAAVSVTVAGSDWQLQRAVSHGAPESGGDIAVESSSDALSSGFIYRFLPAASALHHVVAMRSVL</sequence>
<keyword evidence="1" id="KW-1185">Reference proteome</keyword>
<reference evidence="2" key="2">
    <citation type="submission" date="2020-10" db="UniProtKB">
        <authorList>
            <consortium name="WormBaseParasite"/>
        </authorList>
    </citation>
    <scope>IDENTIFICATION</scope>
</reference>
<proteinExistence type="predicted"/>
<evidence type="ECO:0000313" key="1">
    <source>
        <dbReference type="Proteomes" id="UP000492821"/>
    </source>
</evidence>
<dbReference type="Proteomes" id="UP000492821">
    <property type="component" value="Unassembled WGS sequence"/>
</dbReference>